<name>A0A3P1CWU8_9BACT</name>
<dbReference type="AlphaFoldDB" id="A0A3P1CWU8"/>
<dbReference type="EMBL" id="RQJP01000001">
    <property type="protein sequence ID" value="RRB17560.1"/>
    <property type="molecule type" value="Genomic_DNA"/>
</dbReference>
<organism evidence="1 2">
    <name type="scientific">Larkinella knui</name>
    <dbReference type="NCBI Taxonomy" id="2025310"/>
    <lineage>
        <taxon>Bacteria</taxon>
        <taxon>Pseudomonadati</taxon>
        <taxon>Bacteroidota</taxon>
        <taxon>Cytophagia</taxon>
        <taxon>Cytophagales</taxon>
        <taxon>Spirosomataceae</taxon>
        <taxon>Larkinella</taxon>
    </lineage>
</organism>
<sequence length="90" mass="10102">MEKMFVVRVVGVDDLGAETPATIPMKFETSPDAALIEQDLNEQYPHLKHRVVEIEELKTPGEVDNWHHSFLGSVMGTDLPAVEEEKDAEN</sequence>
<accession>A0A3P1CWU8</accession>
<proteinExistence type="predicted"/>
<protein>
    <submittedName>
        <fullName evidence="1">Uncharacterized protein</fullName>
    </submittedName>
</protein>
<dbReference type="RefSeq" id="WP_124904290.1">
    <property type="nucleotide sequence ID" value="NZ_RQJP01000001.1"/>
</dbReference>
<evidence type="ECO:0000313" key="2">
    <source>
        <dbReference type="Proteomes" id="UP000274271"/>
    </source>
</evidence>
<keyword evidence="2" id="KW-1185">Reference proteome</keyword>
<gene>
    <name evidence="1" type="ORF">EHT87_04550</name>
</gene>
<dbReference type="Proteomes" id="UP000274271">
    <property type="component" value="Unassembled WGS sequence"/>
</dbReference>
<reference evidence="1 2" key="1">
    <citation type="submission" date="2018-11" db="EMBL/GenBank/DDBJ databases">
        <authorList>
            <person name="Zhou Z."/>
            <person name="Wang G."/>
        </authorList>
    </citation>
    <scope>NUCLEOTIDE SEQUENCE [LARGE SCALE GENOMIC DNA]</scope>
    <source>
        <strain evidence="1 2">KCTC42998</strain>
    </source>
</reference>
<evidence type="ECO:0000313" key="1">
    <source>
        <dbReference type="EMBL" id="RRB17560.1"/>
    </source>
</evidence>
<comment type="caution">
    <text evidence="1">The sequence shown here is derived from an EMBL/GenBank/DDBJ whole genome shotgun (WGS) entry which is preliminary data.</text>
</comment>
<dbReference type="OrthoDB" id="964080at2"/>